<evidence type="ECO:0000259" key="1">
    <source>
        <dbReference type="PROSITE" id="PS50106"/>
    </source>
</evidence>
<comment type="caution">
    <text evidence="2">The sequence shown here is derived from an EMBL/GenBank/DDBJ whole genome shotgun (WGS) entry which is preliminary data.</text>
</comment>
<feature type="domain" description="PDZ" evidence="1">
    <location>
        <begin position="329"/>
        <end position="417"/>
    </location>
</feature>
<dbReference type="InterPro" id="IPR021109">
    <property type="entry name" value="Peptidase_aspartic_dom_sf"/>
</dbReference>
<sequence>MSSFYVKGQQTFHFINPKKNSFKFELSGNLVIIPVKLNGVSLSFLLDTGVKETMLFISDTDSIPLENVHRVKFTGIGIEDGIEGIMALNNEFIVGGTVADFGHDIYVIDSKELDVSSHVGLPVHGILGSRFFENYIVQMDYLRNKIHLYDFGTDLQKKTRGFEAVPMSIERNRPYVQTKIKLSSNRIENAKMLLDMGNSDGMLIFPFLMENFTISEPSIYDYIGRGFNGEIYGRRNRIEEFDLAGFKIKEPIVSYPDSNAIRSAMLAENRKGSVGNQVLQHFHIFFDYEHSVCYLKPNKKFGKTFPINMAGIEVKHDGMIWSKSRVPTNLNIKDKEDNTPGIRVSMGESFRYEFKLLPIYIIANIREDSPAEKAGLLKGDELVRIDGRKAEFMKLQEIVGKFQEKNGKELRIVIKRNGELKSFEFLLKDPIPFRKT</sequence>
<evidence type="ECO:0000313" key="2">
    <source>
        <dbReference type="EMBL" id="GAA4139246.1"/>
    </source>
</evidence>
<reference evidence="3" key="1">
    <citation type="journal article" date="2019" name="Int. J. Syst. Evol. Microbiol.">
        <title>The Global Catalogue of Microorganisms (GCM) 10K type strain sequencing project: providing services to taxonomists for standard genome sequencing and annotation.</title>
        <authorList>
            <consortium name="The Broad Institute Genomics Platform"/>
            <consortium name="The Broad Institute Genome Sequencing Center for Infectious Disease"/>
            <person name="Wu L."/>
            <person name="Ma J."/>
        </authorList>
    </citation>
    <scope>NUCLEOTIDE SEQUENCE [LARGE SCALE GENOMIC DNA]</scope>
    <source>
        <strain evidence="3">JCM 16704</strain>
    </source>
</reference>
<organism evidence="2 3">
    <name type="scientific">Sphingobacterium kyonggiense</name>
    <dbReference type="NCBI Taxonomy" id="714075"/>
    <lineage>
        <taxon>Bacteria</taxon>
        <taxon>Pseudomonadati</taxon>
        <taxon>Bacteroidota</taxon>
        <taxon>Sphingobacteriia</taxon>
        <taxon>Sphingobacteriales</taxon>
        <taxon>Sphingobacteriaceae</taxon>
        <taxon>Sphingobacterium</taxon>
    </lineage>
</organism>
<dbReference type="SMART" id="SM00228">
    <property type="entry name" value="PDZ"/>
    <property type="match status" value="1"/>
</dbReference>
<dbReference type="SUPFAM" id="SSF50156">
    <property type="entry name" value="PDZ domain-like"/>
    <property type="match status" value="1"/>
</dbReference>
<accession>A0ABP7YRD2</accession>
<name>A0ABP7YRD2_9SPHI</name>
<protein>
    <recommendedName>
        <fullName evidence="1">PDZ domain-containing protein</fullName>
    </recommendedName>
</protein>
<dbReference type="Pfam" id="PF17820">
    <property type="entry name" value="PDZ_6"/>
    <property type="match status" value="1"/>
</dbReference>
<dbReference type="EMBL" id="BAAAZI010000006">
    <property type="protein sequence ID" value="GAA4139246.1"/>
    <property type="molecule type" value="Genomic_DNA"/>
</dbReference>
<dbReference type="PROSITE" id="PS50106">
    <property type="entry name" value="PDZ"/>
    <property type="match status" value="1"/>
</dbReference>
<dbReference type="InterPro" id="IPR041489">
    <property type="entry name" value="PDZ_6"/>
</dbReference>
<dbReference type="InterPro" id="IPR001478">
    <property type="entry name" value="PDZ"/>
</dbReference>
<gene>
    <name evidence="2" type="ORF">GCM10022216_17200</name>
</gene>
<keyword evidence="3" id="KW-1185">Reference proteome</keyword>
<dbReference type="Gene3D" id="2.30.42.10">
    <property type="match status" value="1"/>
</dbReference>
<proteinExistence type="predicted"/>
<dbReference type="Proteomes" id="UP001500101">
    <property type="component" value="Unassembled WGS sequence"/>
</dbReference>
<evidence type="ECO:0000313" key="3">
    <source>
        <dbReference type="Proteomes" id="UP001500101"/>
    </source>
</evidence>
<dbReference type="Gene3D" id="2.40.70.10">
    <property type="entry name" value="Acid Proteases"/>
    <property type="match status" value="1"/>
</dbReference>
<dbReference type="InterPro" id="IPR036034">
    <property type="entry name" value="PDZ_sf"/>
</dbReference>